<dbReference type="EMBL" id="JAVLVT010000006">
    <property type="protein sequence ID" value="MDS1271456.1"/>
    <property type="molecule type" value="Genomic_DNA"/>
</dbReference>
<dbReference type="Proteomes" id="UP001250214">
    <property type="component" value="Unassembled WGS sequence"/>
</dbReference>
<evidence type="ECO:0000256" key="1">
    <source>
        <dbReference type="SAM" id="MobiDB-lite"/>
    </source>
</evidence>
<evidence type="ECO:0000313" key="4">
    <source>
        <dbReference type="Proteomes" id="UP001250214"/>
    </source>
</evidence>
<feature type="transmembrane region" description="Helical" evidence="2">
    <location>
        <begin position="20"/>
        <end position="43"/>
    </location>
</feature>
<sequence>MAYGYAPPPPPRKSGSGLMVGLLIGGFVIVAGGVAVVLLLWFLGVFGGQDQNTAHDSRNTPNGGQDAANAEPDPDSDTAGIGGSAEVPSELDGIWSGEMSQYDPDGIWFDDFDLNLHLTEGSRIASGFLYASDGTRMCDWVADIEDAGPDHVYGPYEVTDDPDGTCVSEGEMWVDASNGSVEVVLEVDWTGEGISRSEGDLYVS</sequence>
<proteinExistence type="predicted"/>
<dbReference type="RefSeq" id="WP_310913014.1">
    <property type="nucleotide sequence ID" value="NZ_JAVLVT010000006.1"/>
</dbReference>
<keyword evidence="2" id="KW-0812">Transmembrane</keyword>
<name>A0ABU2H816_9ACTN</name>
<accession>A0ABU2H816</accession>
<keyword evidence="2" id="KW-1133">Transmembrane helix</keyword>
<gene>
    <name evidence="3" type="ORF">RIF23_14250</name>
</gene>
<protein>
    <submittedName>
        <fullName evidence="3">Uncharacterized protein</fullName>
    </submittedName>
</protein>
<evidence type="ECO:0000313" key="3">
    <source>
        <dbReference type="EMBL" id="MDS1271456.1"/>
    </source>
</evidence>
<keyword evidence="2" id="KW-0472">Membrane</keyword>
<comment type="caution">
    <text evidence="3">The sequence shown here is derived from an EMBL/GenBank/DDBJ whole genome shotgun (WGS) entry which is preliminary data.</text>
</comment>
<organism evidence="3 4">
    <name type="scientific">Lipingzhangella rawalii</name>
    <dbReference type="NCBI Taxonomy" id="2055835"/>
    <lineage>
        <taxon>Bacteria</taxon>
        <taxon>Bacillati</taxon>
        <taxon>Actinomycetota</taxon>
        <taxon>Actinomycetes</taxon>
        <taxon>Streptosporangiales</taxon>
        <taxon>Nocardiopsidaceae</taxon>
        <taxon>Lipingzhangella</taxon>
    </lineage>
</organism>
<evidence type="ECO:0000256" key="2">
    <source>
        <dbReference type="SAM" id="Phobius"/>
    </source>
</evidence>
<reference evidence="4" key="1">
    <citation type="submission" date="2023-07" db="EMBL/GenBank/DDBJ databases">
        <title>Novel species in the genus Lipingzhangella isolated from Sambhar Salt Lake.</title>
        <authorList>
            <person name="Jiya N."/>
            <person name="Kajale S."/>
            <person name="Sharma A."/>
        </authorList>
    </citation>
    <scope>NUCLEOTIDE SEQUENCE [LARGE SCALE GENOMIC DNA]</scope>
    <source>
        <strain evidence="4">LS1_29</strain>
    </source>
</reference>
<feature type="region of interest" description="Disordered" evidence="1">
    <location>
        <begin position="54"/>
        <end position="87"/>
    </location>
</feature>
<keyword evidence="4" id="KW-1185">Reference proteome</keyword>